<dbReference type="Gene3D" id="3.40.50.1110">
    <property type="entry name" value="SGNH hydrolase"/>
    <property type="match status" value="1"/>
</dbReference>
<sequence length="440" mass="46088">MRTPERHRGTGYALLAALAAVAVLVSAAIFVGAGGLRGGAAFERGPREAHGTAAPATAGQWIATWGTAPSAAEPAAGRGFAGTTVRNAVHASVGGTAVRIRLSNLYGNRPLAVTHASIALAARPGGPAAEDGTMRRLTFDGQPTATVPAGQALTSDPVLLAVPDAAGLLVSTYSPTSSGPATFHYQARQTSYLAHGDQTEDPGAAYTLKTPFWRYLTGVDVWTQQAQGTVVAFGDSITDGVNSTPNANHRWPDFLAARLREEPGAPRYGVVNAGISGNRVLLGNKGPAPQNNPSALDRFDRDVLDRSGVRTVVVLLGVNDILRSPRQTDPHRIVAGLEQLVERAHRRGLRVVGSTLMPFAGHSGPQQNAVRQGVNELIRAGGVFDVLVDLDAAMRDPAAPQRLKAAYDSGDHLHPNDAGYRHIARTIDLSALRPSTVTAL</sequence>
<dbReference type="GO" id="GO:0016787">
    <property type="term" value="F:hydrolase activity"/>
    <property type="evidence" value="ECO:0007669"/>
    <property type="project" value="UniProtKB-KW"/>
</dbReference>
<dbReference type="CDD" id="cd01830">
    <property type="entry name" value="XynE_like"/>
    <property type="match status" value="1"/>
</dbReference>
<evidence type="ECO:0000259" key="2">
    <source>
        <dbReference type="Pfam" id="PF13472"/>
    </source>
</evidence>
<evidence type="ECO:0000256" key="1">
    <source>
        <dbReference type="SAM" id="Phobius"/>
    </source>
</evidence>
<gene>
    <name evidence="3" type="ORF">ACFP1Z_21845</name>
</gene>
<keyword evidence="4" id="KW-1185">Reference proteome</keyword>
<proteinExistence type="predicted"/>
<keyword evidence="3" id="KW-0378">Hydrolase</keyword>
<keyword evidence="1" id="KW-1133">Transmembrane helix</keyword>
<dbReference type="EMBL" id="JBHSPB010000013">
    <property type="protein sequence ID" value="MFC5722815.1"/>
    <property type="molecule type" value="Genomic_DNA"/>
</dbReference>
<name>A0ABW0Z890_9ACTN</name>
<organism evidence="3 4">
    <name type="scientific">Streptomyces gamaensis</name>
    <dbReference type="NCBI Taxonomy" id="1763542"/>
    <lineage>
        <taxon>Bacteria</taxon>
        <taxon>Bacillati</taxon>
        <taxon>Actinomycetota</taxon>
        <taxon>Actinomycetes</taxon>
        <taxon>Kitasatosporales</taxon>
        <taxon>Streptomycetaceae</taxon>
        <taxon>Streptomyces</taxon>
    </lineage>
</organism>
<accession>A0ABW0Z890</accession>
<dbReference type="Proteomes" id="UP001596083">
    <property type="component" value="Unassembled WGS sequence"/>
</dbReference>
<dbReference type="SUPFAM" id="SSF52266">
    <property type="entry name" value="SGNH hydrolase"/>
    <property type="match status" value="1"/>
</dbReference>
<evidence type="ECO:0000313" key="3">
    <source>
        <dbReference type="EMBL" id="MFC5722815.1"/>
    </source>
</evidence>
<dbReference type="InterPro" id="IPR036514">
    <property type="entry name" value="SGNH_hydro_sf"/>
</dbReference>
<dbReference type="InterPro" id="IPR013830">
    <property type="entry name" value="SGNH_hydro"/>
</dbReference>
<dbReference type="PANTHER" id="PTHR43784">
    <property type="entry name" value="GDSL-LIKE LIPASE/ACYLHYDROLASE, PUTATIVE (AFU_ORTHOLOGUE AFUA_2G00820)-RELATED"/>
    <property type="match status" value="1"/>
</dbReference>
<keyword evidence="1" id="KW-0812">Transmembrane</keyword>
<feature type="domain" description="SGNH hydrolase-type esterase" evidence="2">
    <location>
        <begin position="232"/>
        <end position="421"/>
    </location>
</feature>
<feature type="transmembrane region" description="Helical" evidence="1">
    <location>
        <begin position="12"/>
        <end position="36"/>
    </location>
</feature>
<dbReference type="RefSeq" id="WP_390318542.1">
    <property type="nucleotide sequence ID" value="NZ_JBHSPB010000013.1"/>
</dbReference>
<protein>
    <submittedName>
        <fullName evidence="3">SGNH/GDSL hydrolase family protein</fullName>
    </submittedName>
</protein>
<evidence type="ECO:0000313" key="4">
    <source>
        <dbReference type="Proteomes" id="UP001596083"/>
    </source>
</evidence>
<dbReference type="InterPro" id="IPR053140">
    <property type="entry name" value="GDSL_Rv0518-like"/>
</dbReference>
<keyword evidence="1" id="KW-0472">Membrane</keyword>
<comment type="caution">
    <text evidence="3">The sequence shown here is derived from an EMBL/GenBank/DDBJ whole genome shotgun (WGS) entry which is preliminary data.</text>
</comment>
<reference evidence="4" key="1">
    <citation type="journal article" date="2019" name="Int. J. Syst. Evol. Microbiol.">
        <title>The Global Catalogue of Microorganisms (GCM) 10K type strain sequencing project: providing services to taxonomists for standard genome sequencing and annotation.</title>
        <authorList>
            <consortium name="The Broad Institute Genomics Platform"/>
            <consortium name="The Broad Institute Genome Sequencing Center for Infectious Disease"/>
            <person name="Wu L."/>
            <person name="Ma J."/>
        </authorList>
    </citation>
    <scope>NUCLEOTIDE SEQUENCE [LARGE SCALE GENOMIC DNA]</scope>
    <source>
        <strain evidence="4">CGMCC 4.7304</strain>
    </source>
</reference>
<dbReference type="PANTHER" id="PTHR43784:SF2">
    <property type="entry name" value="GDSL-LIKE LIPASE_ACYLHYDROLASE, PUTATIVE (AFU_ORTHOLOGUE AFUA_2G00820)-RELATED"/>
    <property type="match status" value="1"/>
</dbReference>
<dbReference type="Pfam" id="PF13472">
    <property type="entry name" value="Lipase_GDSL_2"/>
    <property type="match status" value="1"/>
</dbReference>